<protein>
    <submittedName>
        <fullName evidence="3">C2H2-type domain-containing protein</fullName>
    </submittedName>
</protein>
<evidence type="ECO:0000259" key="1">
    <source>
        <dbReference type="PROSITE" id="PS00028"/>
    </source>
</evidence>
<evidence type="ECO:0000313" key="2">
    <source>
        <dbReference type="Proteomes" id="UP000046392"/>
    </source>
</evidence>
<dbReference type="Gene3D" id="3.30.160.60">
    <property type="entry name" value="Classic Zinc Finger"/>
    <property type="match status" value="1"/>
</dbReference>
<dbReference type="PROSITE" id="PS00028">
    <property type="entry name" value="ZINC_FINGER_C2H2_1"/>
    <property type="match status" value="1"/>
</dbReference>
<evidence type="ECO:0000313" key="3">
    <source>
        <dbReference type="WBParaSite" id="SPAL_0000417700.1"/>
    </source>
</evidence>
<feature type="domain" description="C2H2-type" evidence="1">
    <location>
        <begin position="48"/>
        <end position="69"/>
    </location>
</feature>
<dbReference type="Proteomes" id="UP000046392">
    <property type="component" value="Unplaced"/>
</dbReference>
<sequence>MWRRKHQIDIKDQLKDLESLKMTDILFKGFMNIHDCFPEYVVCSDFQCIECGRYYRSVKGMKYHIGVCHQNVITINCPFENCDFKTGGGYQANDHIRTHMKANADEKHLVSVDDLSSYVSAQNYANFNSSCERGNQVVEKMFKHFFPICILYSYDFQDYFKEDLSEFHRSYLKPYVFNYLPSSSMDE</sequence>
<keyword evidence="2" id="KW-1185">Reference proteome</keyword>
<dbReference type="SMART" id="SM00355">
    <property type="entry name" value="ZnF_C2H2"/>
    <property type="match status" value="2"/>
</dbReference>
<dbReference type="InterPro" id="IPR013087">
    <property type="entry name" value="Znf_C2H2_type"/>
</dbReference>
<name>A0A0N5BDU9_STREA</name>
<proteinExistence type="predicted"/>
<reference evidence="3" key="1">
    <citation type="submission" date="2017-02" db="UniProtKB">
        <authorList>
            <consortium name="WormBaseParasite"/>
        </authorList>
    </citation>
    <scope>IDENTIFICATION</scope>
</reference>
<accession>A0A0N5BDU9</accession>
<dbReference type="AlphaFoldDB" id="A0A0N5BDU9"/>
<dbReference type="WBParaSite" id="SPAL_0000417700.1">
    <property type="protein sequence ID" value="SPAL_0000417700.1"/>
    <property type="gene ID" value="SPAL_0000417700"/>
</dbReference>
<organism evidence="2 3">
    <name type="scientific">Strongyloides papillosus</name>
    <name type="common">Intestinal threadworm</name>
    <dbReference type="NCBI Taxonomy" id="174720"/>
    <lineage>
        <taxon>Eukaryota</taxon>
        <taxon>Metazoa</taxon>
        <taxon>Ecdysozoa</taxon>
        <taxon>Nematoda</taxon>
        <taxon>Chromadorea</taxon>
        <taxon>Rhabditida</taxon>
        <taxon>Tylenchina</taxon>
        <taxon>Panagrolaimomorpha</taxon>
        <taxon>Strongyloidoidea</taxon>
        <taxon>Strongyloididae</taxon>
        <taxon>Strongyloides</taxon>
    </lineage>
</organism>